<evidence type="ECO:0000259" key="1">
    <source>
        <dbReference type="Pfam" id="PF01637"/>
    </source>
</evidence>
<accession>A0A7W5F9C7</accession>
<keyword evidence="4" id="KW-1185">Reference proteome</keyword>
<dbReference type="Proteomes" id="UP000577707">
    <property type="component" value="Unassembled WGS sequence"/>
</dbReference>
<dbReference type="Pfam" id="PF03008">
    <property type="entry name" value="DUF234"/>
    <property type="match status" value="1"/>
</dbReference>
<evidence type="ECO:0008006" key="5">
    <source>
        <dbReference type="Google" id="ProtNLM"/>
    </source>
</evidence>
<gene>
    <name evidence="3" type="ORF">FHS12_003035</name>
</gene>
<dbReference type="SUPFAM" id="SSF52540">
    <property type="entry name" value="P-loop containing nucleoside triphosphate hydrolases"/>
    <property type="match status" value="1"/>
</dbReference>
<protein>
    <recommendedName>
        <fullName evidence="5">ATPase</fullName>
    </recommendedName>
</protein>
<feature type="domain" description="ATPase" evidence="1">
    <location>
        <begin position="17"/>
        <end position="206"/>
    </location>
</feature>
<evidence type="ECO:0000313" key="4">
    <source>
        <dbReference type="Proteomes" id="UP000577707"/>
    </source>
</evidence>
<name>A0A7W5F9C7_9ACTN</name>
<organism evidence="3 4">
    <name type="scientific">Nocardioides albus</name>
    <dbReference type="NCBI Taxonomy" id="1841"/>
    <lineage>
        <taxon>Bacteria</taxon>
        <taxon>Bacillati</taxon>
        <taxon>Actinomycetota</taxon>
        <taxon>Actinomycetes</taxon>
        <taxon>Propionibacteriales</taxon>
        <taxon>Nocardioidaceae</taxon>
        <taxon>Nocardioides</taxon>
    </lineage>
</organism>
<dbReference type="InterPro" id="IPR027417">
    <property type="entry name" value="P-loop_NTPase"/>
</dbReference>
<feature type="domain" description="DUF234" evidence="2">
    <location>
        <begin position="321"/>
        <end position="420"/>
    </location>
</feature>
<proteinExistence type="predicted"/>
<sequence length="476" mass="52730">MALFVGRSRETAHLDSRLQRVSRSGDGLALLVRGRRQVGKSTLVSHWLDDLDLPSLFFTASRRSRQEELRLFASQTSRSTLPGAELFADVEFDTWDAALRLLGSVLPDHPSVVVIDELPYMIAGDDGFEGTLQTLWDRVLSRKPVLLILIGSDLSMMEALDDYDRPFYGRSQTMVVNPLDPAAVGNYLGTNGADTLDAYLVTGGMPALCAEWRADRDLWTYLEDALWDPFSVLTTQARRILAAEFPEDVQARSVLTAIGSGERTNANIQQAAGLPSPRVARALGVLRDGKRVIASEYPISMTGEGAKSPRHRVDDAYLRFWLRFIEPRLGDIERQRGDLAVDYVKAGWNQWVGNAIEPVVRDSLNLLAGRVDLPGLPGSRGTVVGSYWNRSNNPQIDLVVADKEPRATRIHAVGSVKWRTGKLFDRHDLHELEAHRSHVTPGDARLLAVSRSGFDEWTGQALDSALGPEEILAAWD</sequence>
<evidence type="ECO:0000259" key="2">
    <source>
        <dbReference type="Pfam" id="PF03008"/>
    </source>
</evidence>
<dbReference type="PANTHER" id="PTHR34704">
    <property type="entry name" value="ATPASE"/>
    <property type="match status" value="1"/>
</dbReference>
<evidence type="ECO:0000313" key="3">
    <source>
        <dbReference type="EMBL" id="MBB3090083.1"/>
    </source>
</evidence>
<dbReference type="Pfam" id="PF01637">
    <property type="entry name" value="ATPase_2"/>
    <property type="match status" value="1"/>
</dbReference>
<dbReference type="InterPro" id="IPR011579">
    <property type="entry name" value="ATPase_dom"/>
</dbReference>
<dbReference type="AlphaFoldDB" id="A0A7W5F9C7"/>
<dbReference type="GO" id="GO:0005524">
    <property type="term" value="F:ATP binding"/>
    <property type="evidence" value="ECO:0007669"/>
    <property type="project" value="InterPro"/>
</dbReference>
<comment type="caution">
    <text evidence="3">The sequence shown here is derived from an EMBL/GenBank/DDBJ whole genome shotgun (WGS) entry which is preliminary data.</text>
</comment>
<dbReference type="InterPro" id="IPR004256">
    <property type="entry name" value="DUF234"/>
</dbReference>
<reference evidence="3 4" key="1">
    <citation type="submission" date="2020-08" db="EMBL/GenBank/DDBJ databases">
        <title>Genomic Encyclopedia of Type Strains, Phase III (KMG-III): the genomes of soil and plant-associated and newly described type strains.</title>
        <authorList>
            <person name="Whitman W."/>
        </authorList>
    </citation>
    <scope>NUCLEOTIDE SEQUENCE [LARGE SCALE GENOMIC DNA]</scope>
    <source>
        <strain evidence="3 4">CECT 3302</strain>
    </source>
</reference>
<dbReference type="EMBL" id="JACHXG010000006">
    <property type="protein sequence ID" value="MBB3090083.1"/>
    <property type="molecule type" value="Genomic_DNA"/>
</dbReference>
<dbReference type="PANTHER" id="PTHR34704:SF1">
    <property type="entry name" value="ATPASE"/>
    <property type="match status" value="1"/>
</dbReference>
<dbReference type="Gene3D" id="3.40.50.300">
    <property type="entry name" value="P-loop containing nucleotide triphosphate hydrolases"/>
    <property type="match status" value="1"/>
</dbReference>
<dbReference type="RefSeq" id="WP_183546512.1">
    <property type="nucleotide sequence ID" value="NZ_BMQT01000006.1"/>
</dbReference>